<proteinExistence type="predicted"/>
<dbReference type="Proteomes" id="UP001163046">
    <property type="component" value="Unassembled WGS sequence"/>
</dbReference>
<name>A0A9X0A6H3_9CNID</name>
<reference evidence="2" key="1">
    <citation type="submission" date="2023-01" db="EMBL/GenBank/DDBJ databases">
        <title>Genome assembly of the deep-sea coral Lophelia pertusa.</title>
        <authorList>
            <person name="Herrera S."/>
            <person name="Cordes E."/>
        </authorList>
    </citation>
    <scope>NUCLEOTIDE SEQUENCE</scope>
    <source>
        <strain evidence="2">USNM1676648</strain>
        <tissue evidence="2">Polyp</tissue>
    </source>
</reference>
<gene>
    <name evidence="2" type="ORF">OS493_000039</name>
</gene>
<organism evidence="2 3">
    <name type="scientific">Desmophyllum pertusum</name>
    <dbReference type="NCBI Taxonomy" id="174260"/>
    <lineage>
        <taxon>Eukaryota</taxon>
        <taxon>Metazoa</taxon>
        <taxon>Cnidaria</taxon>
        <taxon>Anthozoa</taxon>
        <taxon>Hexacorallia</taxon>
        <taxon>Scleractinia</taxon>
        <taxon>Caryophylliina</taxon>
        <taxon>Caryophylliidae</taxon>
        <taxon>Desmophyllum</taxon>
    </lineage>
</organism>
<dbReference type="EMBL" id="MU825396">
    <property type="protein sequence ID" value="KAJ7394237.1"/>
    <property type="molecule type" value="Genomic_DNA"/>
</dbReference>
<protein>
    <submittedName>
        <fullName evidence="2">Uncharacterized protein</fullName>
    </submittedName>
</protein>
<sequence>MAPVINPEPCTTTADSWHAWGPCNHFSGKETTASTGLAEPPVADVSETRKLDDDRTLDQTACGDQGFSGTPGELKNDISTEDGQAQSSNVIIDSTAKEENGSLETQIATPNTVLSSNSEQNSVATGTGASTEHDCSADDVTTLPAKDSAHSERQAVLNTSSEKPVKDSCIKRKVSGCPECEKMRQQKEKPFLIKSKSCSKFVWNRYLLRGFEGAIHPDWIFTLLMDLWDNLIFVFMDGPYM</sequence>
<feature type="compositionally biased region" description="Polar residues" evidence="1">
    <location>
        <begin position="110"/>
        <end position="130"/>
    </location>
</feature>
<feature type="region of interest" description="Disordered" evidence="1">
    <location>
        <begin position="25"/>
        <end position="86"/>
    </location>
</feature>
<evidence type="ECO:0000313" key="3">
    <source>
        <dbReference type="Proteomes" id="UP001163046"/>
    </source>
</evidence>
<evidence type="ECO:0000256" key="1">
    <source>
        <dbReference type="SAM" id="MobiDB-lite"/>
    </source>
</evidence>
<dbReference type="OrthoDB" id="6018167at2759"/>
<comment type="caution">
    <text evidence="2">The sequence shown here is derived from an EMBL/GenBank/DDBJ whole genome shotgun (WGS) entry which is preliminary data.</text>
</comment>
<feature type="compositionally biased region" description="Basic and acidic residues" evidence="1">
    <location>
        <begin position="46"/>
        <end position="57"/>
    </location>
</feature>
<evidence type="ECO:0000313" key="2">
    <source>
        <dbReference type="EMBL" id="KAJ7394237.1"/>
    </source>
</evidence>
<feature type="region of interest" description="Disordered" evidence="1">
    <location>
        <begin position="110"/>
        <end position="139"/>
    </location>
</feature>
<dbReference type="AlphaFoldDB" id="A0A9X0A6H3"/>
<accession>A0A9X0A6H3</accession>
<keyword evidence="3" id="KW-1185">Reference proteome</keyword>